<evidence type="ECO:0000256" key="1">
    <source>
        <dbReference type="ARBA" id="ARBA00009018"/>
    </source>
</evidence>
<feature type="binding site" evidence="5">
    <location>
        <begin position="11"/>
        <end position="16"/>
    </location>
    <ligand>
        <name>ATP</name>
        <dbReference type="ChEBI" id="CHEBI:30616"/>
    </ligand>
</feature>
<proteinExistence type="inferred from homology"/>
<keyword evidence="3 5" id="KW-0067">ATP-binding</keyword>
<dbReference type="EC" id="2.7.1.24" evidence="5 6"/>
<reference evidence="8" key="1">
    <citation type="submission" date="2016-10" db="EMBL/GenBank/DDBJ databases">
        <authorList>
            <person name="Varghese N."/>
            <person name="Submissions S."/>
        </authorList>
    </citation>
    <scope>NUCLEOTIDE SEQUENCE [LARGE SCALE GENOMIC DNA]</scope>
    <source>
        <strain evidence="8">DSM 17044</strain>
    </source>
</reference>
<dbReference type="CDD" id="cd02022">
    <property type="entry name" value="DPCK"/>
    <property type="match status" value="1"/>
</dbReference>
<dbReference type="PROSITE" id="PS51219">
    <property type="entry name" value="DPCK"/>
    <property type="match status" value="1"/>
</dbReference>
<dbReference type="Proteomes" id="UP000182719">
    <property type="component" value="Unassembled WGS sequence"/>
</dbReference>
<gene>
    <name evidence="5" type="primary">coaE</name>
    <name evidence="7" type="ORF">SAMN05444354_12845</name>
</gene>
<dbReference type="GO" id="GO:0005524">
    <property type="term" value="F:ATP binding"/>
    <property type="evidence" value="ECO:0007669"/>
    <property type="project" value="UniProtKB-UniRule"/>
</dbReference>
<comment type="pathway">
    <text evidence="5">Cofactor biosynthesis; coenzyme A biosynthesis; CoA from (R)-pantothenate: step 5/5.</text>
</comment>
<dbReference type="InterPro" id="IPR001977">
    <property type="entry name" value="Depp_CoAkinase"/>
</dbReference>
<dbReference type="OrthoDB" id="9812943at2"/>
<comment type="function">
    <text evidence="5">Catalyzes the phosphorylation of the 3'-hydroxyl group of dephosphocoenzyme A to form coenzyme A.</text>
</comment>
<organism evidence="7 8">
    <name type="scientific">Stigmatella aurantiaca</name>
    <dbReference type="NCBI Taxonomy" id="41"/>
    <lineage>
        <taxon>Bacteria</taxon>
        <taxon>Pseudomonadati</taxon>
        <taxon>Myxococcota</taxon>
        <taxon>Myxococcia</taxon>
        <taxon>Myxococcales</taxon>
        <taxon>Cystobacterineae</taxon>
        <taxon>Archangiaceae</taxon>
        <taxon>Stigmatella</taxon>
    </lineage>
</organism>
<evidence type="ECO:0000256" key="3">
    <source>
        <dbReference type="ARBA" id="ARBA00022840"/>
    </source>
</evidence>
<dbReference type="NCBIfam" id="TIGR00152">
    <property type="entry name" value="dephospho-CoA kinase"/>
    <property type="match status" value="1"/>
</dbReference>
<evidence type="ECO:0000313" key="8">
    <source>
        <dbReference type="Proteomes" id="UP000182719"/>
    </source>
</evidence>
<protein>
    <recommendedName>
        <fullName evidence="5 6">Dephospho-CoA kinase</fullName>
        <ecNumber evidence="5 6">2.7.1.24</ecNumber>
    </recommendedName>
    <alternativeName>
        <fullName evidence="5">Dephosphocoenzyme A kinase</fullName>
    </alternativeName>
</protein>
<dbReference type="Gene3D" id="3.40.50.300">
    <property type="entry name" value="P-loop containing nucleotide triphosphate hydrolases"/>
    <property type="match status" value="1"/>
</dbReference>
<dbReference type="UniPathway" id="UPA00241">
    <property type="reaction ID" value="UER00356"/>
</dbReference>
<evidence type="ECO:0000256" key="6">
    <source>
        <dbReference type="NCBIfam" id="TIGR00152"/>
    </source>
</evidence>
<dbReference type="HAMAP" id="MF_00376">
    <property type="entry name" value="Dephospho_CoA_kinase"/>
    <property type="match status" value="1"/>
</dbReference>
<keyword evidence="5" id="KW-0808">Transferase</keyword>
<keyword evidence="4 5" id="KW-0173">Coenzyme A biosynthesis</keyword>
<dbReference type="GO" id="GO:0004140">
    <property type="term" value="F:dephospho-CoA kinase activity"/>
    <property type="evidence" value="ECO:0007669"/>
    <property type="project" value="UniProtKB-UniRule"/>
</dbReference>
<dbReference type="AlphaFoldDB" id="A0A1H8D3P8"/>
<keyword evidence="2 5" id="KW-0547">Nucleotide-binding</keyword>
<dbReference type="EMBL" id="FOAP01000028">
    <property type="protein sequence ID" value="SEN01218.1"/>
    <property type="molecule type" value="Genomic_DNA"/>
</dbReference>
<evidence type="ECO:0000256" key="4">
    <source>
        <dbReference type="ARBA" id="ARBA00022993"/>
    </source>
</evidence>
<sequence>MRIYGLTGGIASGKSTVSQMLRELGAHVLDADAIAREVVEPGTLGLAEVGARFPGVIGPDGRLDRAKLGARVFADPAERAALNALLHPRIREAFLEKTQALAAQGVARVLYDAPLLIENGLHVGLDGVVLVWVPRELQKARLKARDGLEDAGAEARLAAQLPLDAKREHATWLIDNTGDREATRAQVQEVWRALLARG</sequence>
<name>A0A1H8D3P8_STIAU</name>
<keyword evidence="5" id="KW-0963">Cytoplasm</keyword>
<comment type="similarity">
    <text evidence="1 5">Belongs to the CoaE family.</text>
</comment>
<dbReference type="InterPro" id="IPR027417">
    <property type="entry name" value="P-loop_NTPase"/>
</dbReference>
<dbReference type="Pfam" id="PF01121">
    <property type="entry name" value="CoaE"/>
    <property type="match status" value="1"/>
</dbReference>
<dbReference type="SUPFAM" id="SSF52540">
    <property type="entry name" value="P-loop containing nucleoside triphosphate hydrolases"/>
    <property type="match status" value="1"/>
</dbReference>
<accession>A0A1H8D3P8</accession>
<evidence type="ECO:0000313" key="7">
    <source>
        <dbReference type="EMBL" id="SEN01218.1"/>
    </source>
</evidence>
<dbReference type="GO" id="GO:0015937">
    <property type="term" value="P:coenzyme A biosynthetic process"/>
    <property type="evidence" value="ECO:0007669"/>
    <property type="project" value="UniProtKB-UniRule"/>
</dbReference>
<evidence type="ECO:0000256" key="5">
    <source>
        <dbReference type="HAMAP-Rule" id="MF_00376"/>
    </source>
</evidence>
<evidence type="ECO:0000256" key="2">
    <source>
        <dbReference type="ARBA" id="ARBA00022741"/>
    </source>
</evidence>
<dbReference type="PANTHER" id="PTHR10695:SF46">
    <property type="entry name" value="BIFUNCTIONAL COENZYME A SYNTHASE-RELATED"/>
    <property type="match status" value="1"/>
</dbReference>
<dbReference type="RefSeq" id="WP_075010812.1">
    <property type="nucleotide sequence ID" value="NZ_FOAP01000028.1"/>
</dbReference>
<dbReference type="PANTHER" id="PTHR10695">
    <property type="entry name" value="DEPHOSPHO-COA KINASE-RELATED"/>
    <property type="match status" value="1"/>
</dbReference>
<comment type="subcellular location">
    <subcellularLocation>
        <location evidence="5">Cytoplasm</location>
    </subcellularLocation>
</comment>
<comment type="catalytic activity">
    <reaction evidence="5">
        <text>3'-dephospho-CoA + ATP = ADP + CoA + H(+)</text>
        <dbReference type="Rhea" id="RHEA:18245"/>
        <dbReference type="ChEBI" id="CHEBI:15378"/>
        <dbReference type="ChEBI" id="CHEBI:30616"/>
        <dbReference type="ChEBI" id="CHEBI:57287"/>
        <dbReference type="ChEBI" id="CHEBI:57328"/>
        <dbReference type="ChEBI" id="CHEBI:456216"/>
        <dbReference type="EC" id="2.7.1.24"/>
    </reaction>
</comment>
<dbReference type="GO" id="GO:0005737">
    <property type="term" value="C:cytoplasm"/>
    <property type="evidence" value="ECO:0007669"/>
    <property type="project" value="UniProtKB-SubCell"/>
</dbReference>
<keyword evidence="8" id="KW-1185">Reference proteome</keyword>
<keyword evidence="5 7" id="KW-0418">Kinase</keyword>